<evidence type="ECO:0000313" key="2">
    <source>
        <dbReference type="Proteomes" id="UP001162480"/>
    </source>
</evidence>
<dbReference type="Proteomes" id="UP001162480">
    <property type="component" value="Chromosome 10"/>
</dbReference>
<sequence length="79" mass="8937">MVSASKTKQIMKSGKKKVNFLQIGFQCGETGEVDCIEYRIAKEPMKTNELKIDQNSRCPTSIGKSKDYFVKNLKDQSIC</sequence>
<dbReference type="EMBL" id="OX597823">
    <property type="protein sequence ID" value="CAI9729098.1"/>
    <property type="molecule type" value="Genomic_DNA"/>
</dbReference>
<name>A0AA36FBT0_OCTVU</name>
<keyword evidence="2" id="KW-1185">Reference proteome</keyword>
<organism evidence="1 2">
    <name type="scientific">Octopus vulgaris</name>
    <name type="common">Common octopus</name>
    <dbReference type="NCBI Taxonomy" id="6645"/>
    <lineage>
        <taxon>Eukaryota</taxon>
        <taxon>Metazoa</taxon>
        <taxon>Spiralia</taxon>
        <taxon>Lophotrochozoa</taxon>
        <taxon>Mollusca</taxon>
        <taxon>Cephalopoda</taxon>
        <taxon>Coleoidea</taxon>
        <taxon>Octopodiformes</taxon>
        <taxon>Octopoda</taxon>
        <taxon>Incirrata</taxon>
        <taxon>Octopodidae</taxon>
        <taxon>Octopus</taxon>
    </lineage>
</organism>
<protein>
    <submittedName>
        <fullName evidence="1">Uncharacterized protein</fullName>
    </submittedName>
</protein>
<dbReference type="AlphaFoldDB" id="A0AA36FBT0"/>
<evidence type="ECO:0000313" key="1">
    <source>
        <dbReference type="EMBL" id="CAI9729098.1"/>
    </source>
</evidence>
<accession>A0AA36FBT0</accession>
<reference evidence="1" key="1">
    <citation type="submission" date="2023-08" db="EMBL/GenBank/DDBJ databases">
        <authorList>
            <person name="Alioto T."/>
            <person name="Alioto T."/>
            <person name="Gomez Garrido J."/>
        </authorList>
    </citation>
    <scope>NUCLEOTIDE SEQUENCE</scope>
</reference>
<gene>
    <name evidence="1" type="ORF">OCTVUL_1B027991</name>
</gene>
<proteinExistence type="predicted"/>